<evidence type="ECO:0000313" key="1">
    <source>
        <dbReference type="EMBL" id="GAA5509568.1"/>
    </source>
</evidence>
<evidence type="ECO:0000313" key="2">
    <source>
        <dbReference type="Proteomes" id="UP001416858"/>
    </source>
</evidence>
<dbReference type="Proteomes" id="UP001416858">
    <property type="component" value="Unassembled WGS sequence"/>
</dbReference>
<keyword evidence="2" id="KW-1185">Reference proteome</keyword>
<protein>
    <submittedName>
        <fullName evidence="1">Uncharacterized protein</fullName>
    </submittedName>
</protein>
<sequence length="63" mass="6865">MATARQRQPILAEQALAIAKPDGQFAFRSYARQSVDRHRAIAGHHLLAKVATKHTLAGFADSP</sequence>
<reference evidence="1 2" key="1">
    <citation type="submission" date="2024-02" db="EMBL/GenBank/DDBJ databases">
        <title>Rhodopirellula caenicola NBRC 110016.</title>
        <authorList>
            <person name="Ichikawa N."/>
            <person name="Katano-Makiyama Y."/>
            <person name="Hidaka K."/>
        </authorList>
    </citation>
    <scope>NUCLEOTIDE SEQUENCE [LARGE SCALE GENOMIC DNA]</scope>
    <source>
        <strain evidence="1 2">NBRC 110016</strain>
    </source>
</reference>
<accession>A0ABP9VZA7</accession>
<proteinExistence type="predicted"/>
<comment type="caution">
    <text evidence="1">The sequence shown here is derived from an EMBL/GenBank/DDBJ whole genome shotgun (WGS) entry which is preliminary data.</text>
</comment>
<organism evidence="1 2">
    <name type="scientific">Novipirellula caenicola</name>
    <dbReference type="NCBI Taxonomy" id="1536901"/>
    <lineage>
        <taxon>Bacteria</taxon>
        <taxon>Pseudomonadati</taxon>
        <taxon>Planctomycetota</taxon>
        <taxon>Planctomycetia</taxon>
        <taxon>Pirellulales</taxon>
        <taxon>Pirellulaceae</taxon>
        <taxon>Novipirellula</taxon>
    </lineage>
</organism>
<name>A0ABP9VZA7_9BACT</name>
<gene>
    <name evidence="1" type="ORF">Rcae01_05068</name>
</gene>
<dbReference type="EMBL" id="BAABRO010000014">
    <property type="protein sequence ID" value="GAA5509568.1"/>
    <property type="molecule type" value="Genomic_DNA"/>
</dbReference>